<evidence type="ECO:0000313" key="1">
    <source>
        <dbReference type="EMBL" id="XRI77943.1"/>
    </source>
</evidence>
<evidence type="ECO:0000313" key="2">
    <source>
        <dbReference type="Proteomes" id="UP000271650"/>
    </source>
</evidence>
<proteinExistence type="predicted"/>
<accession>A0ACD5HRH0</accession>
<gene>
    <name evidence="1" type="ORF">EC580_004510</name>
</gene>
<sequence>MTTSPVEVLIIEDDQSIADFLQTALGHEPYYQVRRVGTLRDAWREMEKRLVFCNEPFSVLLLDLGIPDGDGQDFITKVRAQYADGPFIIVISARNNETDKIKALDAGADDYLTKPFTIGELLARMRAHLRRRESASMEEGHCWRFEDLEIDDNAHTVKKRGEKVALTPTEFRLLRLLAEHYGSVLSHRRILSIIWGGEQ</sequence>
<name>A0ACD5HRH0_9PROT</name>
<dbReference type="EMBL" id="CP127527">
    <property type="protein sequence ID" value="XRI77943.1"/>
    <property type="molecule type" value="Genomic_DNA"/>
</dbReference>
<keyword evidence="2" id="KW-1185">Reference proteome</keyword>
<organism evidence="1 2">
    <name type="scientific">Acidithiobacillus sulfuriphilus</name>
    <dbReference type="NCBI Taxonomy" id="1867749"/>
    <lineage>
        <taxon>Bacteria</taxon>
        <taxon>Pseudomonadati</taxon>
        <taxon>Pseudomonadota</taxon>
        <taxon>Acidithiobacillia</taxon>
        <taxon>Acidithiobacillales</taxon>
        <taxon>Acidithiobacillaceae</taxon>
        <taxon>Acidithiobacillus</taxon>
    </lineage>
</organism>
<protein>
    <submittedName>
        <fullName evidence="1">Response regulator transcription factor</fullName>
    </submittedName>
</protein>
<dbReference type="Proteomes" id="UP000271650">
    <property type="component" value="Chromosome"/>
</dbReference>
<reference evidence="1 2" key="1">
    <citation type="journal article" date="2019" name="Int. J. Syst. Evol. Microbiol.">
        <title>Acidithiobacillus sulfuriphilus sp. nov.: an extremely acidophilic sulfur-oxidizing chemolithotroph isolated from a neutral pH environment.</title>
        <authorList>
            <person name="Falagan C."/>
            <person name="Moya-Beltran A."/>
            <person name="Castro M."/>
            <person name="Quatrini R."/>
            <person name="Johnson D.B."/>
        </authorList>
    </citation>
    <scope>NUCLEOTIDE SEQUENCE [LARGE SCALE GENOMIC DNA]</scope>
    <source>
        <strain evidence="1 2">CJ-2</strain>
    </source>
</reference>